<dbReference type="NCBIfam" id="TIGR00231">
    <property type="entry name" value="small_GTP"/>
    <property type="match status" value="1"/>
</dbReference>
<name>S8DR37_FOMSC</name>
<comment type="similarity">
    <text evidence="1">Belongs to the small GTPase superfamily. Rab family.</text>
</comment>
<feature type="compositionally biased region" description="Basic residues" evidence="5">
    <location>
        <begin position="195"/>
        <end position="209"/>
    </location>
</feature>
<evidence type="ECO:0000256" key="1">
    <source>
        <dbReference type="ARBA" id="ARBA00006270"/>
    </source>
</evidence>
<accession>S8DR37</accession>
<protein>
    <recommendedName>
        <fullName evidence="8">Ras-domain-containing protein</fullName>
    </recommendedName>
</protein>
<dbReference type="EMBL" id="KE504202">
    <property type="protein sequence ID" value="EPS95701.1"/>
    <property type="molecule type" value="Genomic_DNA"/>
</dbReference>
<dbReference type="InterPro" id="IPR001806">
    <property type="entry name" value="Small_GTPase"/>
</dbReference>
<dbReference type="InParanoid" id="S8DR37"/>
<dbReference type="InterPro" id="IPR027417">
    <property type="entry name" value="P-loop_NTPase"/>
</dbReference>
<dbReference type="eggNOG" id="KOG0394">
    <property type="taxonomic scope" value="Eukaryota"/>
</dbReference>
<gene>
    <name evidence="6" type="ORF">FOMPIDRAFT_1025675</name>
</gene>
<dbReference type="GO" id="GO:0000329">
    <property type="term" value="C:fungal-type vacuole membrane"/>
    <property type="evidence" value="ECO:0007669"/>
    <property type="project" value="TreeGrafter"/>
</dbReference>
<dbReference type="Proteomes" id="UP000015241">
    <property type="component" value="Unassembled WGS sequence"/>
</dbReference>
<evidence type="ECO:0000256" key="5">
    <source>
        <dbReference type="SAM" id="MobiDB-lite"/>
    </source>
</evidence>
<dbReference type="SMART" id="SM00173">
    <property type="entry name" value="RAS"/>
    <property type="match status" value="1"/>
</dbReference>
<dbReference type="PRINTS" id="PR00449">
    <property type="entry name" value="RASTRNSFRMNG"/>
</dbReference>
<feature type="compositionally biased region" description="Low complexity" evidence="5">
    <location>
        <begin position="252"/>
        <end position="269"/>
    </location>
</feature>
<reference evidence="6 7" key="1">
    <citation type="journal article" date="2012" name="Science">
        <title>The Paleozoic origin of enzymatic lignin decomposition reconstructed from 31 fungal genomes.</title>
        <authorList>
            <person name="Floudas D."/>
            <person name="Binder M."/>
            <person name="Riley R."/>
            <person name="Barry K."/>
            <person name="Blanchette R.A."/>
            <person name="Henrissat B."/>
            <person name="Martinez A.T."/>
            <person name="Otillar R."/>
            <person name="Spatafora J.W."/>
            <person name="Yadav J.S."/>
            <person name="Aerts A."/>
            <person name="Benoit I."/>
            <person name="Boyd A."/>
            <person name="Carlson A."/>
            <person name="Copeland A."/>
            <person name="Coutinho P.M."/>
            <person name="de Vries R.P."/>
            <person name="Ferreira P."/>
            <person name="Findley K."/>
            <person name="Foster B."/>
            <person name="Gaskell J."/>
            <person name="Glotzer D."/>
            <person name="Gorecki P."/>
            <person name="Heitman J."/>
            <person name="Hesse C."/>
            <person name="Hori C."/>
            <person name="Igarashi K."/>
            <person name="Jurgens J.A."/>
            <person name="Kallen N."/>
            <person name="Kersten P."/>
            <person name="Kohler A."/>
            <person name="Kuees U."/>
            <person name="Kumar T.K.A."/>
            <person name="Kuo A."/>
            <person name="LaButti K."/>
            <person name="Larrondo L.F."/>
            <person name="Lindquist E."/>
            <person name="Ling A."/>
            <person name="Lombard V."/>
            <person name="Lucas S."/>
            <person name="Lundell T."/>
            <person name="Martin R."/>
            <person name="McLaughlin D.J."/>
            <person name="Morgenstern I."/>
            <person name="Morin E."/>
            <person name="Murat C."/>
            <person name="Nagy L.G."/>
            <person name="Nolan M."/>
            <person name="Ohm R.A."/>
            <person name="Patyshakuliyeva A."/>
            <person name="Rokas A."/>
            <person name="Ruiz-Duenas F.J."/>
            <person name="Sabat G."/>
            <person name="Salamov A."/>
            <person name="Samejima M."/>
            <person name="Schmutz J."/>
            <person name="Slot J.C."/>
            <person name="St John F."/>
            <person name="Stenlid J."/>
            <person name="Sun H."/>
            <person name="Sun S."/>
            <person name="Syed K."/>
            <person name="Tsang A."/>
            <person name="Wiebenga A."/>
            <person name="Young D."/>
            <person name="Pisabarro A."/>
            <person name="Eastwood D.C."/>
            <person name="Martin F."/>
            <person name="Cullen D."/>
            <person name="Grigoriev I.V."/>
            <person name="Hibbett D.S."/>
        </authorList>
    </citation>
    <scope>NUCLEOTIDE SEQUENCE</scope>
    <source>
        <strain evidence="7">FP-58527</strain>
    </source>
</reference>
<dbReference type="InterPro" id="IPR005225">
    <property type="entry name" value="Small_GTP-bd"/>
</dbReference>
<dbReference type="OrthoDB" id="9989112at2759"/>
<feature type="region of interest" description="Disordered" evidence="5">
    <location>
        <begin position="175"/>
        <end position="218"/>
    </location>
</feature>
<dbReference type="GO" id="GO:0005770">
    <property type="term" value="C:late endosome"/>
    <property type="evidence" value="ECO:0007669"/>
    <property type="project" value="TreeGrafter"/>
</dbReference>
<dbReference type="STRING" id="743788.S8DR37"/>
<evidence type="ECO:0000256" key="4">
    <source>
        <dbReference type="ARBA" id="ARBA00023289"/>
    </source>
</evidence>
<dbReference type="GO" id="GO:0032889">
    <property type="term" value="P:regulation of vacuole fusion, non-autophagic"/>
    <property type="evidence" value="ECO:0007669"/>
    <property type="project" value="TreeGrafter"/>
</dbReference>
<dbReference type="PROSITE" id="PS51419">
    <property type="entry name" value="RAB"/>
    <property type="match status" value="1"/>
</dbReference>
<sequence>MRTVKVVVIGVSGVGKTSLRNQYISGRFTTGYRATIGADFITKSVPHHSFPDESVTLQIWDTAGQERFSSLSSAFFRGADAAILLFDVNQPETLHALARWWADFREKAPVPDEDLQDFCCIVVGNKIDLASGTPRVSESDALCLIDELVPPLSPPLLPVLSVESIPEADIDEDAMPTPIAAPGTPPTKSIDITARRPRRSLRSVSRSRSRSTVFRGGTVGTMTTTHTIYHTPSSSVFDVFESALSSPVRTSISMVSTGSSSPVRSASYSPTRTPRRQPSSSTVSSAPTITPSLFHRENAYSMSTTPASGPSPSASFSLPPQPERRPKLFFASAKTGQGVADVFEYVARRVVMQWEYEEALDARTLHMQEADETIRLTHSRGHHIGSCCGT</sequence>
<dbReference type="SMART" id="SM00174">
    <property type="entry name" value="RHO"/>
    <property type="match status" value="1"/>
</dbReference>
<evidence type="ECO:0008006" key="8">
    <source>
        <dbReference type="Google" id="ProtNLM"/>
    </source>
</evidence>
<keyword evidence="4" id="KW-0636">Prenylation</keyword>
<dbReference type="PROSITE" id="PS51421">
    <property type="entry name" value="RAS"/>
    <property type="match status" value="1"/>
</dbReference>
<dbReference type="SUPFAM" id="SSF52540">
    <property type="entry name" value="P-loop containing nucleoside triphosphate hydrolases"/>
    <property type="match status" value="1"/>
</dbReference>
<evidence type="ECO:0000256" key="3">
    <source>
        <dbReference type="ARBA" id="ARBA00023134"/>
    </source>
</evidence>
<feature type="region of interest" description="Disordered" evidence="5">
    <location>
        <begin position="252"/>
        <end position="290"/>
    </location>
</feature>
<dbReference type="GO" id="GO:0005525">
    <property type="term" value="F:GTP binding"/>
    <property type="evidence" value="ECO:0007669"/>
    <property type="project" value="UniProtKB-KW"/>
</dbReference>
<dbReference type="SMART" id="SM00175">
    <property type="entry name" value="RAB"/>
    <property type="match status" value="1"/>
</dbReference>
<evidence type="ECO:0000313" key="7">
    <source>
        <dbReference type="Proteomes" id="UP000015241"/>
    </source>
</evidence>
<keyword evidence="3" id="KW-0342">GTP-binding</keyword>
<dbReference type="HOGENOM" id="CLU_685333_0_0_1"/>
<keyword evidence="2" id="KW-0547">Nucleotide-binding</keyword>
<evidence type="ECO:0000256" key="2">
    <source>
        <dbReference type="ARBA" id="ARBA00022741"/>
    </source>
</evidence>
<dbReference type="FunFam" id="3.40.50.300:FF:001447">
    <property type="entry name" value="Ras-related protein Rab-1B"/>
    <property type="match status" value="1"/>
</dbReference>
<keyword evidence="7" id="KW-1185">Reference proteome</keyword>
<organism evidence="6 7">
    <name type="scientific">Fomitopsis schrenkii</name>
    <name type="common">Brown rot fungus</name>
    <dbReference type="NCBI Taxonomy" id="2126942"/>
    <lineage>
        <taxon>Eukaryota</taxon>
        <taxon>Fungi</taxon>
        <taxon>Dikarya</taxon>
        <taxon>Basidiomycota</taxon>
        <taxon>Agaricomycotina</taxon>
        <taxon>Agaricomycetes</taxon>
        <taxon>Polyporales</taxon>
        <taxon>Fomitopsis</taxon>
    </lineage>
</organism>
<evidence type="ECO:0000313" key="6">
    <source>
        <dbReference type="EMBL" id="EPS95701.1"/>
    </source>
</evidence>
<dbReference type="Gene3D" id="3.40.50.300">
    <property type="entry name" value="P-loop containing nucleotide triphosphate hydrolases"/>
    <property type="match status" value="1"/>
</dbReference>
<feature type="compositionally biased region" description="Low complexity" evidence="5">
    <location>
        <begin position="301"/>
        <end position="318"/>
    </location>
</feature>
<dbReference type="PANTHER" id="PTHR47981:SF20">
    <property type="entry name" value="RAS-RELATED PROTEIN RAB-7A"/>
    <property type="match status" value="1"/>
</dbReference>
<dbReference type="Pfam" id="PF00071">
    <property type="entry name" value="Ras"/>
    <property type="match status" value="1"/>
</dbReference>
<dbReference type="GO" id="GO:0003924">
    <property type="term" value="F:GTPase activity"/>
    <property type="evidence" value="ECO:0007669"/>
    <property type="project" value="InterPro"/>
</dbReference>
<keyword evidence="4" id="KW-0449">Lipoprotein</keyword>
<dbReference type="PANTHER" id="PTHR47981">
    <property type="entry name" value="RAB FAMILY"/>
    <property type="match status" value="1"/>
</dbReference>
<dbReference type="AlphaFoldDB" id="S8DR37"/>
<feature type="compositionally biased region" description="Polar residues" evidence="5">
    <location>
        <begin position="270"/>
        <end position="290"/>
    </location>
</feature>
<feature type="region of interest" description="Disordered" evidence="5">
    <location>
        <begin position="301"/>
        <end position="320"/>
    </location>
</feature>
<proteinExistence type="inferred from homology"/>